<sequence length="410" mass="48559">MSIKKFAEDFERFGFKSEVDGNKINLDYEELQFYIEIDEAWEKTIKKVYRAKQYDIDSDSKFQVSNSSVEFQIFKLTPSYVYKPLYEFKSEKSDIVILSDMSLEYQINLFRTDEFNVERAINRVRRRLEGRSERAIKRMPRLRFRTEIFFLNFKTITFKTKRKLSREKLIEEGRAKSKSCLFSLAVNENECWELRETIKGKGFYIPLSDETDEDLKIPKAIFEDDLVGFYKIAKSSLFPSQAFLSYYHVLEYNFLRVSDEELFNRTKSIINSPSFNSNYDNVNKLLAVLKKHERNLDETSMLKRVITKFIDEEELINFIRELENKLTEKVYSKPKDEVFGERIPLKLEEGHTIGNTAKVIKHIRNSLVHSSDKYTREECVVPFSESETIVTRYIPIVKYLAEKVIYANGK</sequence>
<dbReference type="AlphaFoldDB" id="A0A917A394"/>
<reference evidence="1 2" key="1">
    <citation type="journal article" date="2014" name="Int. J. Syst. Evol. Microbiol.">
        <title>Complete genome sequence of Corynebacterium casei LMG S-19264T (=DSM 44701T), isolated from a smear-ripened cheese.</title>
        <authorList>
            <consortium name="US DOE Joint Genome Institute (JGI-PGF)"/>
            <person name="Walter F."/>
            <person name="Albersmeier A."/>
            <person name="Kalinowski J."/>
            <person name="Ruckert C."/>
        </authorList>
    </citation>
    <scope>NUCLEOTIDE SEQUENCE [LARGE SCALE GENOMIC DNA]</scope>
    <source>
        <strain evidence="1 2">CGMCC 1.12925</strain>
    </source>
</reference>
<dbReference type="RefSeq" id="WP_188407201.1">
    <property type="nucleotide sequence ID" value="NZ_BMGL01000018.1"/>
</dbReference>
<gene>
    <name evidence="1" type="ORF">GCM10010831_24870</name>
</gene>
<evidence type="ECO:0000313" key="2">
    <source>
        <dbReference type="Proteomes" id="UP000599688"/>
    </source>
</evidence>
<comment type="caution">
    <text evidence="1">The sequence shown here is derived from an EMBL/GenBank/DDBJ whole genome shotgun (WGS) entry which is preliminary data.</text>
</comment>
<protein>
    <submittedName>
        <fullName evidence="1">Uncharacterized protein</fullName>
    </submittedName>
</protein>
<name>A0A917A394_9FLAO</name>
<dbReference type="Proteomes" id="UP000599688">
    <property type="component" value="Unassembled WGS sequence"/>
</dbReference>
<dbReference type="EMBL" id="BMGL01000018">
    <property type="protein sequence ID" value="GGE22976.1"/>
    <property type="molecule type" value="Genomic_DNA"/>
</dbReference>
<organism evidence="1 2">
    <name type="scientific">Psychroflexus salis</name>
    <dbReference type="NCBI Taxonomy" id="1526574"/>
    <lineage>
        <taxon>Bacteria</taxon>
        <taxon>Pseudomonadati</taxon>
        <taxon>Bacteroidota</taxon>
        <taxon>Flavobacteriia</taxon>
        <taxon>Flavobacteriales</taxon>
        <taxon>Flavobacteriaceae</taxon>
        <taxon>Psychroflexus</taxon>
    </lineage>
</organism>
<evidence type="ECO:0000313" key="1">
    <source>
        <dbReference type="EMBL" id="GGE22976.1"/>
    </source>
</evidence>
<accession>A0A917A394</accession>
<keyword evidence="2" id="KW-1185">Reference proteome</keyword>
<proteinExistence type="predicted"/>